<name>A0AB34TTE7_STEMA</name>
<dbReference type="Gene3D" id="2.60.40.1090">
    <property type="entry name" value="Fimbrial-type adhesion domain"/>
    <property type="match status" value="1"/>
</dbReference>
<feature type="compositionally biased region" description="Polar residues" evidence="1">
    <location>
        <begin position="15"/>
        <end position="32"/>
    </location>
</feature>
<organism evidence="2 3">
    <name type="scientific">Stenotrophomonas maltophilia</name>
    <name type="common">Pseudomonas maltophilia</name>
    <name type="synonym">Xanthomonas maltophilia</name>
    <dbReference type="NCBI Taxonomy" id="40324"/>
    <lineage>
        <taxon>Bacteria</taxon>
        <taxon>Pseudomonadati</taxon>
        <taxon>Pseudomonadota</taxon>
        <taxon>Gammaproteobacteria</taxon>
        <taxon>Lysobacterales</taxon>
        <taxon>Lysobacteraceae</taxon>
        <taxon>Stenotrophomonas</taxon>
        <taxon>Stenotrophomonas maltophilia group</taxon>
    </lineage>
</organism>
<sequence length="96" mass="10189">MACPHAGVPVKLTLTDANDPSNRGSQLAPTANATASAVRVQLLRDDLPVEFGQQWDHGLSASTQHDVTLQARYIRTTGTFAAGVVEGQAILTATYR</sequence>
<gene>
    <name evidence="2" type="ORF">VL23_12040</name>
</gene>
<evidence type="ECO:0000313" key="2">
    <source>
        <dbReference type="EMBL" id="KOO84679.1"/>
    </source>
</evidence>
<dbReference type="Proteomes" id="UP000037632">
    <property type="component" value="Unassembled WGS sequence"/>
</dbReference>
<feature type="region of interest" description="Disordered" evidence="1">
    <location>
        <begin position="1"/>
        <end position="32"/>
    </location>
</feature>
<dbReference type="EMBL" id="JZIW01000001">
    <property type="protein sequence ID" value="KOO84679.1"/>
    <property type="molecule type" value="Genomic_DNA"/>
</dbReference>
<dbReference type="InterPro" id="IPR036937">
    <property type="entry name" value="Adhesion_dom_fimbrial_sf"/>
</dbReference>
<proteinExistence type="predicted"/>
<comment type="caution">
    <text evidence="2">The sequence shown here is derived from an EMBL/GenBank/DDBJ whole genome shotgun (WGS) entry which is preliminary data.</text>
</comment>
<reference evidence="2 3" key="1">
    <citation type="journal article" date="2015" name="Antimicrob. Agents Chemother.">
        <title>Whole-Genome Sequencing Identifies Emergence of a Quinolone Resistance Mutation in a Case of Stenotrophomonas maltophilia Bacteremia.</title>
        <authorList>
            <person name="Pak T.R."/>
            <person name="Altman D.R."/>
            <person name="Attie O."/>
            <person name="Sebra R."/>
            <person name="Hamula C.L."/>
            <person name="Lewis M."/>
            <person name="Deikus G."/>
            <person name="Newman L.C."/>
            <person name="Fang G."/>
            <person name="Hand J."/>
            <person name="Papel G."/>
            <person name="Wallach F."/>
            <person name="Schadt E.E."/>
            <person name="Huprikar S."/>
            <person name="van Bakel H."/>
            <person name="Kasarskis A."/>
            <person name="Bashir A."/>
        </authorList>
    </citation>
    <scope>NUCLEOTIDE SEQUENCE [LARGE SCALE GENOMIC DNA]</scope>
    <source>
        <strain evidence="2 3">ISMMS6</strain>
    </source>
</reference>
<dbReference type="AlphaFoldDB" id="A0AB34TTE7"/>
<dbReference type="GO" id="GO:0007155">
    <property type="term" value="P:cell adhesion"/>
    <property type="evidence" value="ECO:0007669"/>
    <property type="project" value="InterPro"/>
</dbReference>
<dbReference type="InterPro" id="IPR008966">
    <property type="entry name" value="Adhesion_dom_sf"/>
</dbReference>
<dbReference type="SUPFAM" id="SSF49401">
    <property type="entry name" value="Bacterial adhesins"/>
    <property type="match status" value="1"/>
</dbReference>
<dbReference type="GO" id="GO:0009289">
    <property type="term" value="C:pilus"/>
    <property type="evidence" value="ECO:0007669"/>
    <property type="project" value="InterPro"/>
</dbReference>
<evidence type="ECO:0008006" key="4">
    <source>
        <dbReference type="Google" id="ProtNLM"/>
    </source>
</evidence>
<accession>A0AB34TTE7</accession>
<evidence type="ECO:0000256" key="1">
    <source>
        <dbReference type="SAM" id="MobiDB-lite"/>
    </source>
</evidence>
<protein>
    <recommendedName>
        <fullName evidence="4">Fimbrial-type adhesion domain-containing protein</fullName>
    </recommendedName>
</protein>
<evidence type="ECO:0000313" key="3">
    <source>
        <dbReference type="Proteomes" id="UP000037632"/>
    </source>
</evidence>